<protein>
    <recommendedName>
        <fullName evidence="2">FCP1 homology domain-containing protein</fullName>
    </recommendedName>
</protein>
<dbReference type="InterPro" id="IPR036412">
    <property type="entry name" value="HAD-like_sf"/>
</dbReference>
<dbReference type="PaxDb" id="214684-A0A0S2LIT1"/>
<dbReference type="EMBL" id="AE017344">
    <property type="protein sequence ID" value="ALO60525.1"/>
    <property type="molecule type" value="Genomic_DNA"/>
</dbReference>
<dbReference type="InterPro" id="IPR004274">
    <property type="entry name" value="FCP1_dom"/>
</dbReference>
<evidence type="ECO:0000259" key="2">
    <source>
        <dbReference type="PROSITE" id="PS50969"/>
    </source>
</evidence>
<dbReference type="SUPFAM" id="SSF56784">
    <property type="entry name" value="HAD-like"/>
    <property type="match status" value="1"/>
</dbReference>
<reference evidence="3 4" key="1">
    <citation type="journal article" date="2005" name="Science">
        <title>The genome of the basidiomycetous yeast and human pathogen Cryptococcus neoformans.</title>
        <authorList>
            <person name="Loftus B.J."/>
            <person name="Fung E."/>
            <person name="Roncaglia P."/>
            <person name="Rowley D."/>
            <person name="Amedeo P."/>
            <person name="Bruno D."/>
            <person name="Vamathevan J."/>
            <person name="Miranda M."/>
            <person name="Anderson I.J."/>
            <person name="Fraser J.A."/>
            <person name="Allen J.E."/>
            <person name="Bosdet I.E."/>
            <person name="Brent M.R."/>
            <person name="Chiu R."/>
            <person name="Doering T.L."/>
            <person name="Donlin M.J."/>
            <person name="D'Souza C.A."/>
            <person name="Fox D.S."/>
            <person name="Grinberg V."/>
            <person name="Fu J."/>
            <person name="Fukushima M."/>
            <person name="Haas B.J."/>
            <person name="Huang J.C."/>
            <person name="Janbon G."/>
            <person name="Jones S.J."/>
            <person name="Koo H.L."/>
            <person name="Krzywinski M.I."/>
            <person name="Kwon-Chung J.K."/>
            <person name="Lengeler K.B."/>
            <person name="Maiti R."/>
            <person name="Marra M.A."/>
            <person name="Marra R.E."/>
            <person name="Mathewson C.A."/>
            <person name="Mitchell T.G."/>
            <person name="Pertea M."/>
            <person name="Riggs F.R."/>
            <person name="Salzberg S.L."/>
            <person name="Schein J.E."/>
            <person name="Shvartsbeyn A."/>
            <person name="Shin H."/>
            <person name="Shumway M."/>
            <person name="Specht C.A."/>
            <person name="Suh B.B."/>
            <person name="Tenney A."/>
            <person name="Utterback T.R."/>
            <person name="Wickes B.L."/>
            <person name="Wortman J.R."/>
            <person name="Wye N.H."/>
            <person name="Kronstad J.W."/>
            <person name="Lodge J.K."/>
            <person name="Heitman J."/>
            <person name="Davis R.W."/>
            <person name="Fraser C.M."/>
            <person name="Hyman R.W."/>
        </authorList>
    </citation>
    <scope>NUCLEOTIDE SEQUENCE [LARGE SCALE GENOMIC DNA]</scope>
    <source>
        <strain evidence="4">JEC21 / ATCC MYA-565</strain>
    </source>
</reference>
<evidence type="ECO:0000313" key="3">
    <source>
        <dbReference type="EMBL" id="ALO60525.1"/>
    </source>
</evidence>
<organism evidence="3 4">
    <name type="scientific">Cryptococcus deneoformans (strain JEC21 / ATCC MYA-565)</name>
    <name type="common">Cryptococcus neoformans var. neoformans serotype D</name>
    <dbReference type="NCBI Taxonomy" id="214684"/>
    <lineage>
        <taxon>Eukaryota</taxon>
        <taxon>Fungi</taxon>
        <taxon>Dikarya</taxon>
        <taxon>Basidiomycota</taxon>
        <taxon>Agaricomycotina</taxon>
        <taxon>Tremellomycetes</taxon>
        <taxon>Tremellales</taxon>
        <taxon>Cryptococcaceae</taxon>
        <taxon>Cryptococcus</taxon>
        <taxon>Cryptococcus neoformans species complex</taxon>
    </lineage>
</organism>
<dbReference type="RefSeq" id="XP_024514337.1">
    <property type="nucleotide sequence ID" value="XM_024658483.1"/>
</dbReference>
<accession>A0A0S2LIT1</accession>
<dbReference type="STRING" id="214684.A0A0S2LIT1"/>
<feature type="compositionally biased region" description="Acidic residues" evidence="1">
    <location>
        <begin position="162"/>
        <end position="171"/>
    </location>
</feature>
<dbReference type="GO" id="GO:0004722">
    <property type="term" value="F:protein serine/threonine phosphatase activity"/>
    <property type="evidence" value="ECO:0000318"/>
    <property type="project" value="GO_Central"/>
</dbReference>
<dbReference type="InterPro" id="IPR023214">
    <property type="entry name" value="HAD_sf"/>
</dbReference>
<sequence>MNTLSRIDSYFSAIASPPTSHPPRTPPRRPRQTISSISVPPPTAPLILRIALVLWSILLTVWRSFVGETRATRRRGRRSRRKRLTGLRELGERVMITAGIASLDTPHEHTEGDEGSEDDKEDGWVDPVTRGPEGSASLEEAPPGEDEFVSATTAATGTGAAEVEEEPEPDETTVAAKDDRLGGPDPNFTFRLRSAPKKELDGTETAVPSPGHKPIPSFQRPPSPTSILNNPITPPPPPPKTAEPSPKRPSGTRLLANPISTSLLDPSVPAPASNADSSLFRKPSPRPLRQPTTPFHLQKTLILDLDETLIHSTSRPIHYPGGSSGGGGLLGLSVGGVFGSGRANEGHTVEVVVNGRSTMYHVYKRPYVDHFLKKVASWYTLVIFTASMPEYADPVIDWLDGGRNLFARKLYRENCHVQPNGSYIKDLTLVEKDLSRVCFMDNSPVSYSWNKANALPIEGWTSDPNDEALLHSIPVLDSLRFVNDVRRVLGIRGFS</sequence>
<dbReference type="CDD" id="cd07521">
    <property type="entry name" value="HAD_FCP1-like"/>
    <property type="match status" value="1"/>
</dbReference>
<dbReference type="Proteomes" id="UP000002149">
    <property type="component" value="Chromosome 4"/>
</dbReference>
<feature type="compositionally biased region" description="Pro residues" evidence="1">
    <location>
        <begin position="232"/>
        <end position="241"/>
    </location>
</feature>
<keyword evidence="4" id="KW-1185">Reference proteome</keyword>
<dbReference type="GeneID" id="36392827"/>
<feature type="region of interest" description="Disordered" evidence="1">
    <location>
        <begin position="102"/>
        <end position="292"/>
    </location>
</feature>
<feature type="compositionally biased region" description="Low complexity" evidence="1">
    <location>
        <begin position="151"/>
        <end position="161"/>
    </location>
</feature>
<dbReference type="AlphaFoldDB" id="A0A0S2LIT1"/>
<dbReference type="VEuPathDB" id="FungiDB:CND03025"/>
<dbReference type="FunFam" id="3.40.50.1000:FF:000270">
    <property type="entry name" value="Nuclear envelope-endoplasmic reticulum network protein"/>
    <property type="match status" value="1"/>
</dbReference>
<feature type="domain" description="FCP1 homology" evidence="2">
    <location>
        <begin position="294"/>
        <end position="479"/>
    </location>
</feature>
<dbReference type="PANTHER" id="PTHR12210">
    <property type="entry name" value="DULLARD PROTEIN PHOSPHATASE"/>
    <property type="match status" value="1"/>
</dbReference>
<dbReference type="NCBIfam" id="TIGR02251">
    <property type="entry name" value="HIF-SF_euk"/>
    <property type="match status" value="1"/>
</dbReference>
<dbReference type="SMART" id="SM00577">
    <property type="entry name" value="CPDc"/>
    <property type="match status" value="1"/>
</dbReference>
<dbReference type="OrthoDB" id="277011at2759"/>
<dbReference type="InterPro" id="IPR011948">
    <property type="entry name" value="Dullard_phosphatase"/>
</dbReference>
<dbReference type="PROSITE" id="PS50969">
    <property type="entry name" value="FCP1"/>
    <property type="match status" value="1"/>
</dbReference>
<name>A0A0S2LIT1_CRYD1</name>
<dbReference type="InParanoid" id="A0A0S2LIT1"/>
<feature type="region of interest" description="Disordered" evidence="1">
    <location>
        <begin position="15"/>
        <end position="40"/>
    </location>
</feature>
<dbReference type="Gene3D" id="3.40.50.1000">
    <property type="entry name" value="HAD superfamily/HAD-like"/>
    <property type="match status" value="1"/>
</dbReference>
<dbReference type="InterPro" id="IPR050365">
    <property type="entry name" value="TIM50"/>
</dbReference>
<evidence type="ECO:0000313" key="4">
    <source>
        <dbReference type="Proteomes" id="UP000002149"/>
    </source>
</evidence>
<gene>
    <name evidence="3" type="ordered locus">CND03025</name>
</gene>
<dbReference type="Pfam" id="PF03031">
    <property type="entry name" value="NIF"/>
    <property type="match status" value="1"/>
</dbReference>
<evidence type="ECO:0000256" key="1">
    <source>
        <dbReference type="SAM" id="MobiDB-lite"/>
    </source>
</evidence>
<dbReference type="KEGG" id="cne:CND03025"/>
<proteinExistence type="predicted"/>